<dbReference type="PANTHER" id="PTHR40083:SF1">
    <property type="entry name" value="UPF0122 PROTEIN YLXM"/>
    <property type="match status" value="1"/>
</dbReference>
<proteinExistence type="inferred from homology"/>
<dbReference type="Proteomes" id="UP000005850">
    <property type="component" value="Chromosome"/>
</dbReference>
<dbReference type="eggNOG" id="COG2739">
    <property type="taxonomic scope" value="Bacteria"/>
</dbReference>
<evidence type="ECO:0000313" key="4">
    <source>
        <dbReference type="EMBL" id="AIG27649.1"/>
    </source>
</evidence>
<evidence type="ECO:0000256" key="2">
    <source>
        <dbReference type="ARBA" id="ARBA00024764"/>
    </source>
</evidence>
<comment type="similarity">
    <text evidence="1 3">Belongs to the UPF0122 family.</text>
</comment>
<gene>
    <name evidence="4" type="ORF">BRLA_c033370</name>
</gene>
<dbReference type="KEGG" id="blr:BRLA_c033370"/>
<dbReference type="SUPFAM" id="SSF88659">
    <property type="entry name" value="Sigma3 and sigma4 domains of RNA polymerase sigma factors"/>
    <property type="match status" value="1"/>
</dbReference>
<dbReference type="Pfam" id="PF04297">
    <property type="entry name" value="UPF0122"/>
    <property type="match status" value="1"/>
</dbReference>
<dbReference type="RefSeq" id="WP_003336871.1">
    <property type="nucleotide sequence ID" value="NZ_CP007806.1"/>
</dbReference>
<dbReference type="HAMAP" id="MF_00245">
    <property type="entry name" value="UPF0122"/>
    <property type="match status" value="1"/>
</dbReference>
<name>A0A075R734_BRELA</name>
<comment type="function">
    <text evidence="2 3">Might take part in the signal recognition particle (SRP) pathway. This is inferred from the conservation of its genetic proximity to ftsY/ffh. May be a regulatory protein.</text>
</comment>
<dbReference type="InterPro" id="IPR007394">
    <property type="entry name" value="UPF0122"/>
</dbReference>
<dbReference type="InterPro" id="IPR036388">
    <property type="entry name" value="WH-like_DNA-bd_sf"/>
</dbReference>
<dbReference type="STRING" id="1042163.BRLA_c033370"/>
<dbReference type="HOGENOM" id="CLU_129218_1_0_9"/>
<evidence type="ECO:0000313" key="5">
    <source>
        <dbReference type="Proteomes" id="UP000005850"/>
    </source>
</evidence>
<protein>
    <recommendedName>
        <fullName evidence="3">UPF0122 protein BRLA_c033370</fullName>
    </recommendedName>
</protein>
<keyword evidence="5" id="KW-1185">Reference proteome</keyword>
<dbReference type="NCBIfam" id="NF045758">
    <property type="entry name" value="YlxM"/>
    <property type="match status" value="1"/>
</dbReference>
<dbReference type="InterPro" id="IPR054831">
    <property type="entry name" value="UPF0122_fam_protein"/>
</dbReference>
<dbReference type="NCBIfam" id="NF001070">
    <property type="entry name" value="PRK00118.1-6"/>
    <property type="match status" value="1"/>
</dbReference>
<evidence type="ECO:0000256" key="1">
    <source>
        <dbReference type="ARBA" id="ARBA00008720"/>
    </source>
</evidence>
<organism evidence="4 5">
    <name type="scientific">Brevibacillus laterosporus LMG 15441</name>
    <dbReference type="NCBI Taxonomy" id="1042163"/>
    <lineage>
        <taxon>Bacteria</taxon>
        <taxon>Bacillati</taxon>
        <taxon>Bacillota</taxon>
        <taxon>Bacilli</taxon>
        <taxon>Bacillales</taxon>
        <taxon>Paenibacillaceae</taxon>
        <taxon>Brevibacillus</taxon>
    </lineage>
</organism>
<reference evidence="4 5" key="1">
    <citation type="journal article" date="2011" name="J. Bacteriol.">
        <title>Genome sequence of Brevibacillus laterosporus LMG 15441, a pathogen of invertebrates.</title>
        <authorList>
            <person name="Djukic M."/>
            <person name="Poehlein A."/>
            <person name="Thurmer A."/>
            <person name="Daniel R."/>
        </authorList>
    </citation>
    <scope>NUCLEOTIDE SEQUENCE [LARGE SCALE GENOMIC DNA]</scope>
    <source>
        <strain evidence="4 5">LMG 15441</strain>
    </source>
</reference>
<dbReference type="Gene3D" id="1.10.10.10">
    <property type="entry name" value="Winged helix-like DNA-binding domain superfamily/Winged helix DNA-binding domain"/>
    <property type="match status" value="1"/>
</dbReference>
<dbReference type="AlphaFoldDB" id="A0A075R734"/>
<dbReference type="EMBL" id="CP007806">
    <property type="protein sequence ID" value="AIG27649.1"/>
    <property type="molecule type" value="Genomic_DNA"/>
</dbReference>
<keyword evidence="4" id="KW-0238">DNA-binding</keyword>
<accession>A0A075R734</accession>
<dbReference type="GO" id="GO:0003677">
    <property type="term" value="F:DNA binding"/>
    <property type="evidence" value="ECO:0007669"/>
    <property type="project" value="UniProtKB-KW"/>
</dbReference>
<evidence type="ECO:0000256" key="3">
    <source>
        <dbReference type="HAMAP-Rule" id="MF_00245"/>
    </source>
</evidence>
<sequence length="112" mass="13398">MLEKTNQVNLLFDFYASLLKGKQREYLELYYLDDLSLSEIAEMHEVSRQAVYDHIKRAEKQLYEYDEKLKLTAKYEQRQEVVRMMINLVEATGGDDTREELLILLRQLSEMD</sequence>
<dbReference type="PANTHER" id="PTHR40083">
    <property type="entry name" value="UPF0122 PROTEIN CBO2450/CLC_2298"/>
    <property type="match status" value="1"/>
</dbReference>
<dbReference type="InterPro" id="IPR013324">
    <property type="entry name" value="RNA_pol_sigma_r3/r4-like"/>
</dbReference>
<dbReference type="GeneID" id="61077070"/>